<dbReference type="Gene3D" id="3.30.200.20">
    <property type="entry name" value="Phosphorylase Kinase, domain 1"/>
    <property type="match status" value="1"/>
</dbReference>
<feature type="compositionally biased region" description="Low complexity" evidence="6">
    <location>
        <begin position="320"/>
        <end position="329"/>
    </location>
</feature>
<dbReference type="InterPro" id="IPR000719">
    <property type="entry name" value="Prot_kinase_dom"/>
</dbReference>
<dbReference type="AlphaFoldDB" id="A0A540WFD1"/>
<reference evidence="8 9" key="1">
    <citation type="submission" date="2019-06" db="EMBL/GenBank/DDBJ databases">
        <title>Description of Kitasatospora acidophila sp. nov. isolated from pine grove soil, and reclassification of Streptomyces novaecaesareae to Kitasatospora novaeceasareae comb. nov.</title>
        <authorList>
            <person name="Kim M.J."/>
        </authorList>
    </citation>
    <scope>NUCLEOTIDE SEQUENCE [LARGE SCALE GENOMIC DNA]</scope>
    <source>
        <strain evidence="8 9">MMS16-CNU292</strain>
    </source>
</reference>
<dbReference type="InterPro" id="IPR008271">
    <property type="entry name" value="Ser/Thr_kinase_AS"/>
</dbReference>
<dbReference type="CDD" id="cd14014">
    <property type="entry name" value="STKc_PknB_like"/>
    <property type="match status" value="1"/>
</dbReference>
<dbReference type="PROSITE" id="PS00108">
    <property type="entry name" value="PROTEIN_KINASE_ST"/>
    <property type="match status" value="1"/>
</dbReference>
<protein>
    <submittedName>
        <fullName evidence="8">Protein kinase</fullName>
    </submittedName>
</protein>
<keyword evidence="3 8" id="KW-0418">Kinase</keyword>
<evidence type="ECO:0000259" key="7">
    <source>
        <dbReference type="PROSITE" id="PS50011"/>
    </source>
</evidence>
<dbReference type="Gene3D" id="1.10.510.10">
    <property type="entry name" value="Transferase(Phosphotransferase) domain 1"/>
    <property type="match status" value="1"/>
</dbReference>
<dbReference type="PROSITE" id="PS50011">
    <property type="entry name" value="PROTEIN_KINASE_DOM"/>
    <property type="match status" value="1"/>
</dbReference>
<feature type="region of interest" description="Disordered" evidence="6">
    <location>
        <begin position="301"/>
        <end position="395"/>
    </location>
</feature>
<feature type="binding site" evidence="5">
    <location>
        <position position="43"/>
    </location>
    <ligand>
        <name>ATP</name>
        <dbReference type="ChEBI" id="CHEBI:30616"/>
    </ligand>
</feature>
<dbReference type="Proteomes" id="UP000319103">
    <property type="component" value="Unassembled WGS sequence"/>
</dbReference>
<dbReference type="PROSITE" id="PS00107">
    <property type="entry name" value="PROTEIN_KINASE_ATP"/>
    <property type="match status" value="1"/>
</dbReference>
<dbReference type="PANTHER" id="PTHR43289">
    <property type="entry name" value="MITOGEN-ACTIVATED PROTEIN KINASE KINASE KINASE 20-RELATED"/>
    <property type="match status" value="1"/>
</dbReference>
<evidence type="ECO:0000256" key="6">
    <source>
        <dbReference type="SAM" id="MobiDB-lite"/>
    </source>
</evidence>
<dbReference type="SMART" id="SM00220">
    <property type="entry name" value="S_TKc"/>
    <property type="match status" value="1"/>
</dbReference>
<keyword evidence="2 5" id="KW-0547">Nucleotide-binding</keyword>
<feature type="domain" description="Protein kinase" evidence="7">
    <location>
        <begin position="15"/>
        <end position="280"/>
    </location>
</feature>
<dbReference type="SUPFAM" id="SSF56112">
    <property type="entry name" value="Protein kinase-like (PK-like)"/>
    <property type="match status" value="1"/>
</dbReference>
<organism evidence="8 9">
    <name type="scientific">Kitasatospora acidiphila</name>
    <dbReference type="NCBI Taxonomy" id="2567942"/>
    <lineage>
        <taxon>Bacteria</taxon>
        <taxon>Bacillati</taxon>
        <taxon>Actinomycetota</taxon>
        <taxon>Actinomycetes</taxon>
        <taxon>Kitasatosporales</taxon>
        <taxon>Streptomycetaceae</taxon>
        <taxon>Kitasatospora</taxon>
    </lineage>
</organism>
<gene>
    <name evidence="8" type="ORF">E6W39_04055</name>
</gene>
<sequence>MRPLVAGDPSVVGSYRLLGRLGEGGMGCVYLGRTAGGRTVAVKVIRPDLARDPEFLARFRREVAAARRVGGTWTAPVIDADTESAEPWAATGYVAGPALSQAVAEFGPLPEHGVRALVAGLAEALVAVHGLGLIHRDIKPSNVMLSPHGPLLIDFGIARAIDGSATSSLTGSGQVIGSPGYMSPEQVLAGPLTPASDVFQLGAVLAHAATGRGPFQANSAASLLYQVAHGEPELGSLTGELRTLVGACLAKDPANRPTPQQIAAQLAPGGAAGLLTADWLPAPVMAQISRRTVELLNLDAAPEPAAPPPHPATVREVPQAATARDVPVAPATPPVPPAPAASEPTPAGSPPPVTPTRVLGTPPAGAPPIEAPPVGAPPGWAPPVAAPPKRPGRGPGRVAAAAVALVVVVGSATTAVVLNSQDGKPRSGPIDYSTVSPTASAPSASNGLQGQYKPVANLCPHVDTDTLQQALGQLAASPSPGTVAGLGAQGTTALCTTTYGGSGTTVQISATVATDRATAQGEYSSAIKGRSDSGSRPGVPLGEQALEYENSLEATHGCWKYEVIVQDSNLQITMSATICSATQDVTKAVVLDDALKNTMDALKA</sequence>
<name>A0A540WFD1_9ACTN</name>
<dbReference type="OrthoDB" id="9762169at2"/>
<dbReference type="PANTHER" id="PTHR43289:SF34">
    <property type="entry name" value="SERINE_THREONINE-PROTEIN KINASE YBDM-RELATED"/>
    <property type="match status" value="1"/>
</dbReference>
<evidence type="ECO:0000256" key="2">
    <source>
        <dbReference type="ARBA" id="ARBA00022741"/>
    </source>
</evidence>
<accession>A0A540WFD1</accession>
<dbReference type="Pfam" id="PF00069">
    <property type="entry name" value="Pkinase"/>
    <property type="match status" value="1"/>
</dbReference>
<evidence type="ECO:0000256" key="3">
    <source>
        <dbReference type="ARBA" id="ARBA00022777"/>
    </source>
</evidence>
<dbReference type="InterPro" id="IPR011009">
    <property type="entry name" value="Kinase-like_dom_sf"/>
</dbReference>
<keyword evidence="1" id="KW-0808">Transferase</keyword>
<dbReference type="GO" id="GO:0004674">
    <property type="term" value="F:protein serine/threonine kinase activity"/>
    <property type="evidence" value="ECO:0007669"/>
    <property type="project" value="TreeGrafter"/>
</dbReference>
<dbReference type="RefSeq" id="WP_141637528.1">
    <property type="nucleotide sequence ID" value="NZ_VIGB01000003.1"/>
</dbReference>
<evidence type="ECO:0000256" key="1">
    <source>
        <dbReference type="ARBA" id="ARBA00022679"/>
    </source>
</evidence>
<evidence type="ECO:0000256" key="5">
    <source>
        <dbReference type="PROSITE-ProRule" id="PRU10141"/>
    </source>
</evidence>
<feature type="compositionally biased region" description="Pro residues" evidence="6">
    <location>
        <begin position="330"/>
        <end position="339"/>
    </location>
</feature>
<dbReference type="InterPro" id="IPR017441">
    <property type="entry name" value="Protein_kinase_ATP_BS"/>
</dbReference>
<keyword evidence="4 5" id="KW-0067">ATP-binding</keyword>
<feature type="compositionally biased region" description="Pro residues" evidence="6">
    <location>
        <begin position="364"/>
        <end position="389"/>
    </location>
</feature>
<dbReference type="EMBL" id="VIGB01000003">
    <property type="protein sequence ID" value="TQF07124.1"/>
    <property type="molecule type" value="Genomic_DNA"/>
</dbReference>
<proteinExistence type="predicted"/>
<evidence type="ECO:0000313" key="9">
    <source>
        <dbReference type="Proteomes" id="UP000319103"/>
    </source>
</evidence>
<evidence type="ECO:0000256" key="4">
    <source>
        <dbReference type="ARBA" id="ARBA00022840"/>
    </source>
</evidence>
<dbReference type="GO" id="GO:0005524">
    <property type="term" value="F:ATP binding"/>
    <property type="evidence" value="ECO:0007669"/>
    <property type="project" value="UniProtKB-UniRule"/>
</dbReference>
<evidence type="ECO:0000313" key="8">
    <source>
        <dbReference type="EMBL" id="TQF07124.1"/>
    </source>
</evidence>
<keyword evidence="9" id="KW-1185">Reference proteome</keyword>
<comment type="caution">
    <text evidence="8">The sequence shown here is derived from an EMBL/GenBank/DDBJ whole genome shotgun (WGS) entry which is preliminary data.</text>
</comment>